<dbReference type="PANTHER" id="PTHR40448">
    <property type="entry name" value="TWO-COMPONENT SENSOR HISTIDINE KINASE"/>
    <property type="match status" value="1"/>
</dbReference>
<proteinExistence type="predicted"/>
<dbReference type="OrthoDB" id="9813149at2"/>
<dbReference type="GO" id="GO:0042802">
    <property type="term" value="F:identical protein binding"/>
    <property type="evidence" value="ECO:0007669"/>
    <property type="project" value="TreeGrafter"/>
</dbReference>
<dbReference type="RefSeq" id="WP_127195088.1">
    <property type="nucleotide sequence ID" value="NZ_RZNY01000050.1"/>
</dbReference>
<organism evidence="3 4">
    <name type="scientific">Paenibacillus anaericanus</name>
    <dbReference type="NCBI Taxonomy" id="170367"/>
    <lineage>
        <taxon>Bacteria</taxon>
        <taxon>Bacillati</taxon>
        <taxon>Bacillota</taxon>
        <taxon>Bacilli</taxon>
        <taxon>Bacillales</taxon>
        <taxon>Paenibacillaceae</taxon>
        <taxon>Paenibacillus</taxon>
    </lineage>
</organism>
<keyword evidence="1" id="KW-1133">Transmembrane helix</keyword>
<accession>A0A3S1DGN9</accession>
<protein>
    <submittedName>
        <fullName evidence="3">ATP-binding protein</fullName>
    </submittedName>
</protein>
<keyword evidence="1" id="KW-0812">Transmembrane</keyword>
<comment type="caution">
    <text evidence="3">The sequence shown here is derived from an EMBL/GenBank/DDBJ whole genome shotgun (WGS) entry which is preliminary data.</text>
</comment>
<reference evidence="3 4" key="1">
    <citation type="submission" date="2018-12" db="EMBL/GenBank/DDBJ databases">
        <authorList>
            <person name="Sun L."/>
            <person name="Chen Z."/>
        </authorList>
    </citation>
    <scope>NUCLEOTIDE SEQUENCE [LARGE SCALE GENOMIC DNA]</scope>
    <source>
        <strain evidence="3 4">DSM 15890</strain>
    </source>
</reference>
<dbReference type="AlphaFoldDB" id="A0A3S1DGN9"/>
<feature type="transmembrane region" description="Helical" evidence="1">
    <location>
        <begin position="115"/>
        <end position="136"/>
    </location>
</feature>
<name>A0A3S1DGN9_9BACL</name>
<evidence type="ECO:0000313" key="4">
    <source>
        <dbReference type="Proteomes" id="UP000279446"/>
    </source>
</evidence>
<gene>
    <name evidence="3" type="ORF">EJP82_26605</name>
</gene>
<evidence type="ECO:0000313" key="3">
    <source>
        <dbReference type="EMBL" id="RUT38791.1"/>
    </source>
</evidence>
<dbReference type="InterPro" id="IPR032834">
    <property type="entry name" value="NatK-like_C"/>
</dbReference>
<keyword evidence="4" id="KW-1185">Reference proteome</keyword>
<dbReference type="EMBL" id="RZNY01000050">
    <property type="protein sequence ID" value="RUT38791.1"/>
    <property type="molecule type" value="Genomic_DNA"/>
</dbReference>
<dbReference type="InterPro" id="IPR036890">
    <property type="entry name" value="HATPase_C_sf"/>
</dbReference>
<dbReference type="GO" id="GO:0005524">
    <property type="term" value="F:ATP binding"/>
    <property type="evidence" value="ECO:0007669"/>
    <property type="project" value="UniProtKB-KW"/>
</dbReference>
<feature type="transmembrane region" description="Helical" evidence="1">
    <location>
        <begin position="89"/>
        <end position="109"/>
    </location>
</feature>
<feature type="transmembrane region" description="Helical" evidence="1">
    <location>
        <begin position="178"/>
        <end position="198"/>
    </location>
</feature>
<feature type="transmembrane region" description="Helical" evidence="1">
    <location>
        <begin position="12"/>
        <end position="28"/>
    </location>
</feature>
<feature type="transmembrane region" description="Helical" evidence="1">
    <location>
        <begin position="64"/>
        <end position="82"/>
    </location>
</feature>
<dbReference type="SUPFAM" id="SSF55874">
    <property type="entry name" value="ATPase domain of HSP90 chaperone/DNA topoisomerase II/histidine kinase"/>
    <property type="match status" value="1"/>
</dbReference>
<evidence type="ECO:0000256" key="1">
    <source>
        <dbReference type="SAM" id="Phobius"/>
    </source>
</evidence>
<dbReference type="PANTHER" id="PTHR40448:SF1">
    <property type="entry name" value="TWO-COMPONENT SENSOR HISTIDINE KINASE"/>
    <property type="match status" value="1"/>
</dbReference>
<dbReference type="Pfam" id="PF14501">
    <property type="entry name" value="HATPase_c_5"/>
    <property type="match status" value="1"/>
</dbReference>
<sequence>MELSDVFYEELFYLATLPFLSVIIHYFYSHCFVCRVERKIHLYTLYSIYFACSAALRLCPIPGIVMLMLNIGLVVLLTFFYRGSLKWRVCAAFFVFALILLSDVVMPAAYSSKGYIINLFLSKLLMFMLVLISTRIATSYGEGSLSSWYWGLLFFCPLISIMGIALLTSNMFFRTYPVLFSITSGGLLIINFLLFVLCDRVLCVQSAKSKSQLLEQQNAYYVNQYLMTKEMQEESFKSQHDFKNILVGLRAKLQSGVEKKDLYELDKLLGGMEHLAGVCHSGNIIIDSILNYKRQTAEKYHIPFTFDLNIPPQMELDTTTISVILGNTLDNAIEACKEKENIERYIKVHMQYLNESLFIRIQNPYVHEIRTNMKGEIASTKSNKQVHGIGLKNIKRTVEDCNGLLDISYDNSLFQVEIVLFNIERVAVAQQVLPSF</sequence>
<keyword evidence="3" id="KW-0547">Nucleotide-binding</keyword>
<dbReference type="CDD" id="cd16935">
    <property type="entry name" value="HATPase_AgrC-ComD-like"/>
    <property type="match status" value="1"/>
</dbReference>
<dbReference type="Gene3D" id="3.30.565.10">
    <property type="entry name" value="Histidine kinase-like ATPase, C-terminal domain"/>
    <property type="match status" value="1"/>
</dbReference>
<evidence type="ECO:0000259" key="2">
    <source>
        <dbReference type="Pfam" id="PF14501"/>
    </source>
</evidence>
<dbReference type="Proteomes" id="UP000279446">
    <property type="component" value="Unassembled WGS sequence"/>
</dbReference>
<feature type="domain" description="Sensor histidine kinase NatK-like C-terminal" evidence="2">
    <location>
        <begin position="319"/>
        <end position="420"/>
    </location>
</feature>
<keyword evidence="3" id="KW-0067">ATP-binding</keyword>
<feature type="transmembrane region" description="Helical" evidence="1">
    <location>
        <begin position="148"/>
        <end position="172"/>
    </location>
</feature>
<keyword evidence="1" id="KW-0472">Membrane</keyword>